<feature type="transmembrane region" description="Helical" evidence="2">
    <location>
        <begin position="666"/>
        <end position="688"/>
    </location>
</feature>
<gene>
    <name evidence="3" type="ORF">H072_6689</name>
</gene>
<accession>S8A9J1</accession>
<sequence>MADNQYLSKSESKAATEGHIQTSPAGGSAEPKAGGIRNLFNRLGVLSTFLFFGSSAFAIICMGWFGFLWWGTAENSTWHSIVINDWAVRAISLPSSLFRIAIAVQTGTCLSMLAALALEKTYVPLPDLAAISTMRATSPSLTDTLLKFIYPLIAEFRNLGVLSIICLALFITFTSSLLGFSSTILLSDVVVQPIPSYNTRVTTPIDFKWDLGATPVYGFPQNFGGIVKYYYWQTNQQRAFAPFAEYSEPPQVVPGLVDTGFSIRAFPPFIESQDRVKLNQFSGKAVVWDSRVVCQKPQVSNAKFTNIGSAYRIDGTVQKTVDFDQIQESSPASTSFSCVVSADRTGISICQLSTSSSAYSGGLKSAFSKPENSIISGRAYMLLINPYDSTATKYLAEKQEWAQIGTVAGNSDKGTSGKVLASLCYAAMDAVDRDIEMFSSKLNQEPQFAILKPSILQSTSAGGDGTPTYTFSEEVMSRLIPGTKTIEARGLLKMTPPESGWAQDISNEVGSDGPWYKDSSNGGRIRWENFLVNALRLDSREIFEQSSGQQGGCTISFSDYFISSAPISQVDYLVTGKSWIGDLYRAIQDHADGNTAIALQGVFTAMASNAYYDFAPRFNRIEDENSLVTYFQNVSSPGGPYGTKRGGEWSSEQQGLLSGHFNGKVAVGYTIVAVFLGLQILVAFIILVRFMLETKVTRIGDPWQALAQVSSDYGDEISSIFALSRKTNTTRNAVAQELEDKHRERTRVGVEEVDGSVKLIHRGEDDHA</sequence>
<proteinExistence type="predicted"/>
<organism evidence="3 4">
    <name type="scientific">Dactylellina haptotyla (strain CBS 200.50)</name>
    <name type="common">Nematode-trapping fungus</name>
    <name type="synonym">Monacrosporium haptotylum</name>
    <dbReference type="NCBI Taxonomy" id="1284197"/>
    <lineage>
        <taxon>Eukaryota</taxon>
        <taxon>Fungi</taxon>
        <taxon>Dikarya</taxon>
        <taxon>Ascomycota</taxon>
        <taxon>Pezizomycotina</taxon>
        <taxon>Orbiliomycetes</taxon>
        <taxon>Orbiliales</taxon>
        <taxon>Orbiliaceae</taxon>
        <taxon>Dactylellina</taxon>
    </lineage>
</organism>
<feature type="region of interest" description="Disordered" evidence="1">
    <location>
        <begin position="1"/>
        <end position="31"/>
    </location>
</feature>
<protein>
    <submittedName>
        <fullName evidence="3">Uncharacterized protein</fullName>
    </submittedName>
</protein>
<dbReference type="Proteomes" id="UP000015100">
    <property type="component" value="Unassembled WGS sequence"/>
</dbReference>
<dbReference type="EMBL" id="AQGS01000467">
    <property type="protein sequence ID" value="EPS39544.1"/>
    <property type="molecule type" value="Genomic_DNA"/>
</dbReference>
<dbReference type="AlphaFoldDB" id="S8A9J1"/>
<dbReference type="eggNOG" id="ENOG502S4EJ">
    <property type="taxonomic scope" value="Eukaryota"/>
</dbReference>
<comment type="caution">
    <text evidence="3">The sequence shown here is derived from an EMBL/GenBank/DDBJ whole genome shotgun (WGS) entry which is preliminary data.</text>
</comment>
<reference evidence="4" key="2">
    <citation type="submission" date="2013-04" db="EMBL/GenBank/DDBJ databases">
        <title>Genomic mechanisms accounting for the adaptation to parasitism in nematode-trapping fungi.</title>
        <authorList>
            <person name="Ahren D.G."/>
        </authorList>
    </citation>
    <scope>NUCLEOTIDE SEQUENCE [LARGE SCALE GENOMIC DNA]</scope>
    <source>
        <strain evidence="4">CBS 200.50</strain>
    </source>
</reference>
<feature type="transmembrane region" description="Helical" evidence="2">
    <location>
        <begin position="43"/>
        <end position="70"/>
    </location>
</feature>
<evidence type="ECO:0000256" key="2">
    <source>
        <dbReference type="SAM" id="Phobius"/>
    </source>
</evidence>
<dbReference type="OrthoDB" id="5428040at2759"/>
<evidence type="ECO:0000313" key="3">
    <source>
        <dbReference type="EMBL" id="EPS39544.1"/>
    </source>
</evidence>
<keyword evidence="2" id="KW-0472">Membrane</keyword>
<name>S8A9J1_DACHA</name>
<keyword evidence="2" id="KW-0812">Transmembrane</keyword>
<evidence type="ECO:0000256" key="1">
    <source>
        <dbReference type="SAM" id="MobiDB-lite"/>
    </source>
</evidence>
<reference evidence="3 4" key="1">
    <citation type="journal article" date="2013" name="PLoS Genet.">
        <title>Genomic mechanisms accounting for the adaptation to parasitism in nematode-trapping fungi.</title>
        <authorList>
            <person name="Meerupati T."/>
            <person name="Andersson K.M."/>
            <person name="Friman E."/>
            <person name="Kumar D."/>
            <person name="Tunlid A."/>
            <person name="Ahren D."/>
        </authorList>
    </citation>
    <scope>NUCLEOTIDE SEQUENCE [LARGE SCALE GENOMIC DNA]</scope>
    <source>
        <strain evidence="3 4">CBS 200.50</strain>
    </source>
</reference>
<keyword evidence="2" id="KW-1133">Transmembrane helix</keyword>
<evidence type="ECO:0000313" key="4">
    <source>
        <dbReference type="Proteomes" id="UP000015100"/>
    </source>
</evidence>
<feature type="transmembrane region" description="Helical" evidence="2">
    <location>
        <begin position="159"/>
        <end position="180"/>
    </location>
</feature>
<keyword evidence="4" id="KW-1185">Reference proteome</keyword>
<dbReference type="HOGENOM" id="CLU_015639_1_1_1"/>